<proteinExistence type="predicted"/>
<gene>
    <name evidence="1" type="ORF">SDC9_178114</name>
</gene>
<sequence>MDISFAAAILTALPHGAGLAHHPTNIAARQQSLEEGKKVRYPEIVHSNKLM</sequence>
<reference evidence="1" key="1">
    <citation type="submission" date="2019-08" db="EMBL/GenBank/DDBJ databases">
        <authorList>
            <person name="Kucharzyk K."/>
            <person name="Murdoch R.W."/>
            <person name="Higgins S."/>
            <person name="Loffler F."/>
        </authorList>
    </citation>
    <scope>NUCLEOTIDE SEQUENCE</scope>
</reference>
<protein>
    <submittedName>
        <fullName evidence="1">Uncharacterized protein</fullName>
    </submittedName>
</protein>
<dbReference type="AlphaFoldDB" id="A0A645H492"/>
<name>A0A645H492_9ZZZZ</name>
<comment type="caution">
    <text evidence="1">The sequence shown here is derived from an EMBL/GenBank/DDBJ whole genome shotgun (WGS) entry which is preliminary data.</text>
</comment>
<dbReference type="EMBL" id="VSSQ01081837">
    <property type="protein sequence ID" value="MPN30643.1"/>
    <property type="molecule type" value="Genomic_DNA"/>
</dbReference>
<evidence type="ECO:0000313" key="1">
    <source>
        <dbReference type="EMBL" id="MPN30643.1"/>
    </source>
</evidence>
<organism evidence="1">
    <name type="scientific">bioreactor metagenome</name>
    <dbReference type="NCBI Taxonomy" id="1076179"/>
    <lineage>
        <taxon>unclassified sequences</taxon>
        <taxon>metagenomes</taxon>
        <taxon>ecological metagenomes</taxon>
    </lineage>
</organism>
<accession>A0A645H492</accession>